<dbReference type="Pfam" id="PF21789">
    <property type="entry name" value="TNP-like_RNaseH_C"/>
    <property type="match status" value="1"/>
</dbReference>
<dbReference type="GO" id="GO:0003677">
    <property type="term" value="F:DNA binding"/>
    <property type="evidence" value="ECO:0007669"/>
    <property type="project" value="UniProtKB-UniRule"/>
</dbReference>
<evidence type="ECO:0000256" key="1">
    <source>
        <dbReference type="ARBA" id="ARBA00022723"/>
    </source>
</evidence>
<dbReference type="SUPFAM" id="SSF57716">
    <property type="entry name" value="Glucocorticoid receptor-like (DNA-binding domain)"/>
    <property type="match status" value="1"/>
</dbReference>
<keyword evidence="3" id="KW-0862">Zinc</keyword>
<dbReference type="InterPro" id="IPR021896">
    <property type="entry name" value="THAP9-like_HTH"/>
</dbReference>
<keyword evidence="4 5" id="KW-0238">DNA-binding</keyword>
<dbReference type="AlphaFoldDB" id="A0A6G0SYE9"/>
<dbReference type="Pfam" id="PF21788">
    <property type="entry name" value="TNP-like_GBD"/>
    <property type="match status" value="1"/>
</dbReference>
<dbReference type="Pfam" id="PF12017">
    <property type="entry name" value="Tnp_P_element"/>
    <property type="match status" value="1"/>
</dbReference>
<evidence type="ECO:0000256" key="4">
    <source>
        <dbReference type="ARBA" id="ARBA00023125"/>
    </source>
</evidence>
<evidence type="ECO:0000256" key="2">
    <source>
        <dbReference type="ARBA" id="ARBA00022771"/>
    </source>
</evidence>
<feature type="domain" description="THAP-type" evidence="6">
    <location>
        <begin position="1"/>
        <end position="84"/>
    </location>
</feature>
<dbReference type="PANTHER" id="PTHR47577">
    <property type="entry name" value="THAP DOMAIN-CONTAINING PROTEIN 6"/>
    <property type="match status" value="1"/>
</dbReference>
<dbReference type="PANTHER" id="PTHR47577:SF2">
    <property type="entry name" value="THAP DOMAIN CONTAINING 9"/>
    <property type="match status" value="1"/>
</dbReference>
<dbReference type="SMART" id="SM00980">
    <property type="entry name" value="THAP"/>
    <property type="match status" value="1"/>
</dbReference>
<evidence type="ECO:0000259" key="6">
    <source>
        <dbReference type="PROSITE" id="PS50950"/>
    </source>
</evidence>
<comment type="caution">
    <text evidence="7">The sequence shown here is derived from an EMBL/GenBank/DDBJ whole genome shotgun (WGS) entry which is preliminary data.</text>
</comment>
<dbReference type="Proteomes" id="UP000475862">
    <property type="component" value="Unassembled WGS sequence"/>
</dbReference>
<evidence type="ECO:0000256" key="3">
    <source>
        <dbReference type="ARBA" id="ARBA00022833"/>
    </source>
</evidence>
<keyword evidence="2 5" id="KW-0863">Zinc-finger</keyword>
<keyword evidence="8" id="KW-1185">Reference proteome</keyword>
<gene>
    <name evidence="7" type="ORF">AGLY_016615</name>
</gene>
<organism evidence="7 8">
    <name type="scientific">Aphis glycines</name>
    <name type="common">Soybean aphid</name>
    <dbReference type="NCBI Taxonomy" id="307491"/>
    <lineage>
        <taxon>Eukaryota</taxon>
        <taxon>Metazoa</taxon>
        <taxon>Ecdysozoa</taxon>
        <taxon>Arthropoda</taxon>
        <taxon>Hexapoda</taxon>
        <taxon>Insecta</taxon>
        <taxon>Pterygota</taxon>
        <taxon>Neoptera</taxon>
        <taxon>Paraneoptera</taxon>
        <taxon>Hemiptera</taxon>
        <taxon>Sternorrhyncha</taxon>
        <taxon>Aphidomorpha</taxon>
        <taxon>Aphidoidea</taxon>
        <taxon>Aphididae</taxon>
        <taxon>Aphidini</taxon>
        <taxon>Aphis</taxon>
        <taxon>Aphis</taxon>
    </lineage>
</organism>
<reference evidence="7 8" key="1">
    <citation type="submission" date="2019-08" db="EMBL/GenBank/DDBJ databases">
        <title>The genome of the soybean aphid Biotype 1, its phylome, world population structure and adaptation to the North American continent.</title>
        <authorList>
            <person name="Giordano R."/>
            <person name="Donthu R.K."/>
            <person name="Hernandez A.G."/>
            <person name="Wright C.L."/>
            <person name="Zimin A.V."/>
        </authorList>
    </citation>
    <scope>NUCLEOTIDE SEQUENCE [LARGE SCALE GENOMIC DNA]</scope>
    <source>
        <tissue evidence="7">Whole aphids</tissue>
    </source>
</reference>
<evidence type="ECO:0000256" key="5">
    <source>
        <dbReference type="PROSITE-ProRule" id="PRU00309"/>
    </source>
</evidence>
<dbReference type="EMBL" id="VYZN01000468">
    <property type="protein sequence ID" value="KAE9522984.1"/>
    <property type="molecule type" value="Genomic_DNA"/>
</dbReference>
<dbReference type="InterPro" id="IPR006612">
    <property type="entry name" value="THAP_Znf"/>
</dbReference>
<dbReference type="InterPro" id="IPR048366">
    <property type="entry name" value="TNP-like_GBD"/>
</dbReference>
<proteinExistence type="predicted"/>
<name>A0A6G0SYE9_APHGL</name>
<sequence length="870" mass="100631">MVSCVFCSRSYNENSIKKNITFHRIPKNTNISTLWLNFGQKEHGFTHSKFSKSSVVCSLHFEKHLFNIYNKSVRLKENSVPSIVIHRVKHAKDNYPELLYNPSTSLNIQQTVHKQNNFEESMIMTKESMEINLDLNHQITTRTTVQDLPSSHIEGINELSVSNECTPVKIEEFILKRKSNKKLYLEKTIIDKNDTPKRICLKRSLKTLYHENMIKEKKIKLLNQSVRRQTRKIVSMKQIISTLTKNNLLQQDEDDFLYHYIFSPRAYSFVREQFNSVLPHPRTLSKWYASVNAEPGVCIEALNTLKLKCDNSANLVYCALIIDEVAIRKHVEWDGYKYHGYVDFGAQLNDEISITESWKLPEVYFLCDHLSSMQKGNLVEQCLEQIYSTGIKVVSLTFDDCPSNLTMVKNFGCDLRVPSLMTNFTLQNHLPIAIIPDPAHKIKLIRNTFAEKRILVDNEGKKKDFVFIEKLLILQETEHFHLANKFKNQHVFFSKIKMKVKLATQLLSKSVADALFFCQNNLSLKDFEDCDDTICFIRIINDAFDILNSRNIKSTGLKYPNGELLLNSQRKTGFLGFLICFNSLIDFKTQLIDNNYIESLPMYRLSQDHLELFFGSVRSLGGCNNNPTAKQFKSAFKKILIRSEVRESGLGNCIPVKNIMILNCVSTSHKNPIDIINDTFDGTCEHLKPETNDNSINDINILDHDYLYTSNHLNFNQFVNECVVYISGFVVKKLLVQIKCEMCATVLVGSKQCHLNSLIALKDRGEKLYYPSDDVIITCLKTENIMKQYPDHNKFQIINKTLSSFTTNTPFKMLLNHQYDNDPLSSHLILLIKSVISVYCDIKIKYNCKKTSENLSLRHWYNKMILFIEQ</sequence>
<dbReference type="PROSITE" id="PS50950">
    <property type="entry name" value="ZF_THAP"/>
    <property type="match status" value="1"/>
</dbReference>
<dbReference type="Pfam" id="PF05485">
    <property type="entry name" value="THAP"/>
    <property type="match status" value="1"/>
</dbReference>
<evidence type="ECO:0000313" key="8">
    <source>
        <dbReference type="Proteomes" id="UP000475862"/>
    </source>
</evidence>
<dbReference type="InterPro" id="IPR048365">
    <property type="entry name" value="TNP-like_RNaseH_N"/>
</dbReference>
<dbReference type="GO" id="GO:0008270">
    <property type="term" value="F:zinc ion binding"/>
    <property type="evidence" value="ECO:0007669"/>
    <property type="project" value="UniProtKB-KW"/>
</dbReference>
<accession>A0A6G0SYE9</accession>
<dbReference type="Pfam" id="PF21787">
    <property type="entry name" value="TNP-like_RNaseH_N"/>
    <property type="match status" value="1"/>
</dbReference>
<keyword evidence="1" id="KW-0479">Metal-binding</keyword>
<dbReference type="InterPro" id="IPR048367">
    <property type="entry name" value="TNP-like_RNaseH_C"/>
</dbReference>
<evidence type="ECO:0000313" key="7">
    <source>
        <dbReference type="EMBL" id="KAE9522984.1"/>
    </source>
</evidence>
<dbReference type="SMART" id="SM00692">
    <property type="entry name" value="DM3"/>
    <property type="match status" value="1"/>
</dbReference>
<protein>
    <recommendedName>
        <fullName evidence="6">THAP-type domain-containing protein</fullName>
    </recommendedName>
</protein>
<dbReference type="OrthoDB" id="6621548at2759"/>